<name>A0ABQ7MI40_BRACM</name>
<protein>
    <recommendedName>
        <fullName evidence="3">Reverse transcriptase zinc-binding domain-containing protein</fullName>
    </recommendedName>
</protein>
<gene>
    <name evidence="1" type="primary">A05p030510.1_BraROA</name>
    <name evidence="1" type="ORF">IGI04_019399</name>
</gene>
<evidence type="ECO:0000313" key="2">
    <source>
        <dbReference type="Proteomes" id="UP000823674"/>
    </source>
</evidence>
<evidence type="ECO:0008006" key="3">
    <source>
        <dbReference type="Google" id="ProtNLM"/>
    </source>
</evidence>
<reference evidence="1 2" key="1">
    <citation type="submission" date="2021-03" db="EMBL/GenBank/DDBJ databases">
        <authorList>
            <person name="King G.J."/>
            <person name="Bancroft I."/>
            <person name="Baten A."/>
            <person name="Bloomfield J."/>
            <person name="Borpatragohain P."/>
            <person name="He Z."/>
            <person name="Irish N."/>
            <person name="Irwin J."/>
            <person name="Liu K."/>
            <person name="Mauleon R.P."/>
            <person name="Moore J."/>
            <person name="Morris R."/>
            <person name="Ostergaard L."/>
            <person name="Wang B."/>
            <person name="Wells R."/>
        </authorList>
    </citation>
    <scope>NUCLEOTIDE SEQUENCE [LARGE SCALE GENOMIC DNA]</scope>
    <source>
        <strain evidence="1">R-o-18</strain>
        <tissue evidence="1">Leaf</tissue>
    </source>
</reference>
<dbReference type="EMBL" id="JADBGQ010000005">
    <property type="protein sequence ID" value="KAG5397585.1"/>
    <property type="molecule type" value="Genomic_DNA"/>
</dbReference>
<keyword evidence="2" id="KW-1185">Reference proteome</keyword>
<comment type="caution">
    <text evidence="1">The sequence shown here is derived from an EMBL/GenBank/DDBJ whole genome shotgun (WGS) entry which is preliminary data.</text>
</comment>
<evidence type="ECO:0000313" key="1">
    <source>
        <dbReference type="EMBL" id="KAG5397585.1"/>
    </source>
</evidence>
<accession>A0ABQ7MI40</accession>
<proteinExistence type="predicted"/>
<dbReference type="Proteomes" id="UP000823674">
    <property type="component" value="Chromosome A05"/>
</dbReference>
<sequence length="251" mass="29175">MIQSLAISPTNRRYTFCWNYTKSGQYTVKSGYWVAMNLMQIDEDVAVTRNLVRRNMRCDNYWPRCGEPEETVTHAIFQCPPALQAWELSSTPSGPQTFPVPSVYANMDYLFWRKNRIMKPEDDRDPYPWIIWYIWKAKNDKLFRGIDRDPLELVRSRGEELVPSVGTRRYFPMLGCRPPPRAAARLTSPVDHSIVVSLGSCCPRELVDNPLFITRQSSPPFISPLHQSMDLRRKRLLSKPRAHTSLDLPEI</sequence>
<organism evidence="1 2">
    <name type="scientific">Brassica rapa subsp. trilocularis</name>
    <dbReference type="NCBI Taxonomy" id="1813537"/>
    <lineage>
        <taxon>Eukaryota</taxon>
        <taxon>Viridiplantae</taxon>
        <taxon>Streptophyta</taxon>
        <taxon>Embryophyta</taxon>
        <taxon>Tracheophyta</taxon>
        <taxon>Spermatophyta</taxon>
        <taxon>Magnoliopsida</taxon>
        <taxon>eudicotyledons</taxon>
        <taxon>Gunneridae</taxon>
        <taxon>Pentapetalae</taxon>
        <taxon>rosids</taxon>
        <taxon>malvids</taxon>
        <taxon>Brassicales</taxon>
        <taxon>Brassicaceae</taxon>
        <taxon>Brassiceae</taxon>
        <taxon>Brassica</taxon>
    </lineage>
</organism>